<dbReference type="InterPro" id="IPR010921">
    <property type="entry name" value="Trp_repressor/repl_initiator"/>
</dbReference>
<organism evidence="7 8">
    <name type="scientific">Marinobacter vinifirmus</name>
    <dbReference type="NCBI Taxonomy" id="355591"/>
    <lineage>
        <taxon>Bacteria</taxon>
        <taxon>Pseudomonadati</taxon>
        <taxon>Pseudomonadota</taxon>
        <taxon>Gammaproteobacteria</taxon>
        <taxon>Pseudomonadales</taxon>
        <taxon>Marinobacteraceae</taxon>
        <taxon>Marinobacter</taxon>
    </lineage>
</organism>
<dbReference type="Proteomes" id="UP000216984">
    <property type="component" value="Unassembled WGS sequence"/>
</dbReference>
<evidence type="ECO:0000256" key="2">
    <source>
        <dbReference type="SAM" id="MobiDB-lite"/>
    </source>
</evidence>
<evidence type="ECO:0000313" key="8">
    <source>
        <dbReference type="Proteomes" id="UP000216984"/>
    </source>
</evidence>
<dbReference type="EMBL" id="NEFY01000032">
    <property type="protein sequence ID" value="OZC34656.1"/>
    <property type="molecule type" value="Genomic_DNA"/>
</dbReference>
<protein>
    <recommendedName>
        <fullName evidence="3">Insertion element IS150 protein InsJ-like helix-turn-helix domain-containing protein</fullName>
    </recommendedName>
</protein>
<dbReference type="GO" id="GO:0043565">
    <property type="term" value="F:sequence-specific DNA binding"/>
    <property type="evidence" value="ECO:0007669"/>
    <property type="project" value="InterPro"/>
</dbReference>
<evidence type="ECO:0000313" key="6">
    <source>
        <dbReference type="EMBL" id="OZC35424.1"/>
    </source>
</evidence>
<comment type="caution">
    <text evidence="7">The sequence shown here is derived from an EMBL/GenBank/DDBJ whole genome shotgun (WGS) entry which is preliminary data.</text>
</comment>
<dbReference type="Gene3D" id="1.10.10.10">
    <property type="entry name" value="Winged helix-like DNA-binding domain superfamily/Winged helix DNA-binding domain"/>
    <property type="match status" value="1"/>
</dbReference>
<feature type="region of interest" description="Disordered" evidence="2">
    <location>
        <begin position="110"/>
        <end position="136"/>
    </location>
</feature>
<dbReference type="InterPro" id="IPR009057">
    <property type="entry name" value="Homeodomain-like_sf"/>
</dbReference>
<evidence type="ECO:0000259" key="3">
    <source>
        <dbReference type="Pfam" id="PF13518"/>
    </source>
</evidence>
<keyword evidence="8" id="KW-1185">Reference proteome</keyword>
<evidence type="ECO:0000313" key="4">
    <source>
        <dbReference type="EMBL" id="OZC34532.1"/>
    </source>
</evidence>
<dbReference type="AlphaFoldDB" id="A0A7Z1DWU6"/>
<name>A0A7Z1DWU6_9GAMM</name>
<dbReference type="EMBL" id="NEFY01000002">
    <property type="protein sequence ID" value="OZC37473.1"/>
    <property type="molecule type" value="Genomic_DNA"/>
</dbReference>
<gene>
    <name evidence="5" type="ORF">B9Q17_01610</name>
    <name evidence="7" type="ORF">B9Q17_04940</name>
    <name evidence="6" type="ORF">B9Q17_06895</name>
    <name evidence="4" type="ORF">B9Q17_10435</name>
</gene>
<dbReference type="EMBL" id="NEFY01000011">
    <property type="protein sequence ID" value="OZC35424.1"/>
    <property type="molecule type" value="Genomic_DNA"/>
</dbReference>
<evidence type="ECO:0000313" key="5">
    <source>
        <dbReference type="EMBL" id="OZC34656.1"/>
    </source>
</evidence>
<comment type="similarity">
    <text evidence="1">Belongs to the IS150/IS1296 orfA family.</text>
</comment>
<sequence>MTRTHSEAFKLKMVKLYLEGGASFNRISREFNVDRSLVRRWVTRYRHHGLKGLEPATKHHYSPSFKLHVVKCVTRDGLTDRQAEARFNLRSTGLIGKWLVQYHSGQLTKPLSETKRAAPMAKKSVDLPPADAPERSLSQDELIEELLYLRAENAYLKKLDALIQKEKAAARSKKRKRSKG</sequence>
<dbReference type="EMBL" id="NEFY01000041">
    <property type="protein sequence ID" value="OZC34532.1"/>
    <property type="molecule type" value="Genomic_DNA"/>
</dbReference>
<dbReference type="Pfam" id="PF13518">
    <property type="entry name" value="HTH_28"/>
    <property type="match status" value="1"/>
</dbReference>
<dbReference type="RefSeq" id="WP_094624264.1">
    <property type="nucleotide sequence ID" value="NZ_NEFY01000002.1"/>
</dbReference>
<evidence type="ECO:0000256" key="1">
    <source>
        <dbReference type="ARBA" id="ARBA00038232"/>
    </source>
</evidence>
<dbReference type="SUPFAM" id="SSF48295">
    <property type="entry name" value="TrpR-like"/>
    <property type="match status" value="1"/>
</dbReference>
<dbReference type="InterPro" id="IPR055247">
    <property type="entry name" value="InsJ-like_HTH"/>
</dbReference>
<feature type="domain" description="Insertion element IS150 protein InsJ-like helix-turn-helix" evidence="3">
    <location>
        <begin position="9"/>
        <end position="55"/>
    </location>
</feature>
<dbReference type="InterPro" id="IPR036388">
    <property type="entry name" value="WH-like_DNA-bd_sf"/>
</dbReference>
<evidence type="ECO:0000313" key="7">
    <source>
        <dbReference type="EMBL" id="OZC37473.1"/>
    </source>
</evidence>
<dbReference type="PANTHER" id="PTHR33795:SF1">
    <property type="entry name" value="INSERTION ELEMENT IS150 PROTEIN INSJ"/>
    <property type="match status" value="1"/>
</dbReference>
<accession>A0A7Z1DWU6</accession>
<proteinExistence type="inferred from homology"/>
<dbReference type="InterPro" id="IPR052057">
    <property type="entry name" value="IS150/IS1296_orfA-like"/>
</dbReference>
<dbReference type="SUPFAM" id="SSF46689">
    <property type="entry name" value="Homeodomain-like"/>
    <property type="match status" value="1"/>
</dbReference>
<reference evidence="7 8" key="1">
    <citation type="submission" date="2017-06" db="EMBL/GenBank/DDBJ databases">
        <title>Draft genome sequence of the halophilic bacterium Marinobacter vinifirmus FB1.</title>
        <authorList>
            <person name="Stepanov V.G."/>
            <person name="Roberts D.J."/>
            <person name="Fox G.E."/>
        </authorList>
    </citation>
    <scope>NUCLEOTIDE SEQUENCE [LARGE SCALE GENOMIC DNA]</scope>
    <source>
        <strain evidence="7 8">FB1</strain>
    </source>
</reference>
<dbReference type="PANTHER" id="PTHR33795">
    <property type="entry name" value="INSERTION ELEMENT IS150 PROTEIN INSJ"/>
    <property type="match status" value="1"/>
</dbReference>